<organism evidence="3 4">
    <name type="scientific">Leeia speluncae</name>
    <dbReference type="NCBI Taxonomy" id="2884804"/>
    <lineage>
        <taxon>Bacteria</taxon>
        <taxon>Pseudomonadati</taxon>
        <taxon>Pseudomonadota</taxon>
        <taxon>Betaproteobacteria</taxon>
        <taxon>Neisseriales</taxon>
        <taxon>Leeiaceae</taxon>
        <taxon>Leeia</taxon>
    </lineage>
</organism>
<dbReference type="InterPro" id="IPR014710">
    <property type="entry name" value="RmlC-like_jellyroll"/>
</dbReference>
<dbReference type="SMART" id="SM00530">
    <property type="entry name" value="HTH_XRE"/>
    <property type="match status" value="1"/>
</dbReference>
<dbReference type="InterPro" id="IPR013096">
    <property type="entry name" value="Cupin_2"/>
</dbReference>
<dbReference type="SUPFAM" id="SSF47413">
    <property type="entry name" value="lambda repressor-like DNA-binding domains"/>
    <property type="match status" value="1"/>
</dbReference>
<evidence type="ECO:0000313" key="3">
    <source>
        <dbReference type="EMBL" id="MCB6182359.1"/>
    </source>
</evidence>
<reference evidence="3" key="1">
    <citation type="submission" date="2021-10" db="EMBL/GenBank/DDBJ databases">
        <title>The complete genome sequence of Leeia sp. TBRC 13508.</title>
        <authorList>
            <person name="Charoenyingcharoen P."/>
            <person name="Yukphan P."/>
        </authorList>
    </citation>
    <scope>NUCLEOTIDE SEQUENCE</scope>
    <source>
        <strain evidence="3">TBRC 13508</strain>
    </source>
</reference>
<dbReference type="InterPro" id="IPR001387">
    <property type="entry name" value="Cro/C1-type_HTH"/>
</dbReference>
<dbReference type="Gene3D" id="2.60.120.10">
    <property type="entry name" value="Jelly Rolls"/>
    <property type="match status" value="1"/>
</dbReference>
<dbReference type="Gene3D" id="1.10.260.40">
    <property type="entry name" value="lambda repressor-like DNA-binding domains"/>
    <property type="match status" value="1"/>
</dbReference>
<evidence type="ECO:0000313" key="4">
    <source>
        <dbReference type="Proteomes" id="UP001165395"/>
    </source>
</evidence>
<dbReference type="PANTHER" id="PTHR46797:SF2">
    <property type="entry name" value="TRANSCRIPTIONAL REGULATOR"/>
    <property type="match status" value="1"/>
</dbReference>
<keyword evidence="4" id="KW-1185">Reference proteome</keyword>
<accession>A0ABS8D2G3</accession>
<keyword evidence="1" id="KW-0238">DNA-binding</keyword>
<gene>
    <name evidence="3" type="ORF">LIN78_02165</name>
</gene>
<protein>
    <submittedName>
        <fullName evidence="3">XRE family transcriptional regulator</fullName>
    </submittedName>
</protein>
<sequence>MSQTDINTAPTLGEEVRKLRKAKGKSLAYVASSINRSVSFISQVERGQTDPSIPDLKAIAKTLGVPLGWFFSSDTMPNSEKGKIVRADTRRKIGTVTDGLVEELLSPSIGGSFEMILSRIEPGAAQDPVQRVTEEEVYVISGKLDLWINEQAFQVSAGDSFRIENAPFRWKNNSEEPVILVWVISPPMY</sequence>
<dbReference type="CDD" id="cd00093">
    <property type="entry name" value="HTH_XRE"/>
    <property type="match status" value="1"/>
</dbReference>
<evidence type="ECO:0000256" key="1">
    <source>
        <dbReference type="ARBA" id="ARBA00023125"/>
    </source>
</evidence>
<comment type="caution">
    <text evidence="3">The sequence shown here is derived from an EMBL/GenBank/DDBJ whole genome shotgun (WGS) entry which is preliminary data.</text>
</comment>
<dbReference type="SUPFAM" id="SSF51182">
    <property type="entry name" value="RmlC-like cupins"/>
    <property type="match status" value="1"/>
</dbReference>
<dbReference type="PROSITE" id="PS50943">
    <property type="entry name" value="HTH_CROC1"/>
    <property type="match status" value="1"/>
</dbReference>
<dbReference type="CDD" id="cd02209">
    <property type="entry name" value="cupin_XRE_C"/>
    <property type="match status" value="1"/>
</dbReference>
<proteinExistence type="predicted"/>
<dbReference type="Pfam" id="PF01381">
    <property type="entry name" value="HTH_3"/>
    <property type="match status" value="1"/>
</dbReference>
<dbReference type="InterPro" id="IPR050807">
    <property type="entry name" value="TransReg_Diox_bact_type"/>
</dbReference>
<dbReference type="PANTHER" id="PTHR46797">
    <property type="entry name" value="HTH-TYPE TRANSCRIPTIONAL REGULATOR"/>
    <property type="match status" value="1"/>
</dbReference>
<dbReference type="InterPro" id="IPR011051">
    <property type="entry name" value="RmlC_Cupin_sf"/>
</dbReference>
<dbReference type="Proteomes" id="UP001165395">
    <property type="component" value="Unassembled WGS sequence"/>
</dbReference>
<name>A0ABS8D2G3_9NEIS</name>
<dbReference type="InterPro" id="IPR010982">
    <property type="entry name" value="Lambda_DNA-bd_dom_sf"/>
</dbReference>
<evidence type="ECO:0000259" key="2">
    <source>
        <dbReference type="PROSITE" id="PS50943"/>
    </source>
</evidence>
<dbReference type="RefSeq" id="WP_227178004.1">
    <property type="nucleotide sequence ID" value="NZ_JAJBZT010000001.1"/>
</dbReference>
<dbReference type="EMBL" id="JAJBZT010000001">
    <property type="protein sequence ID" value="MCB6182359.1"/>
    <property type="molecule type" value="Genomic_DNA"/>
</dbReference>
<feature type="domain" description="HTH cro/C1-type" evidence="2">
    <location>
        <begin position="16"/>
        <end position="70"/>
    </location>
</feature>
<dbReference type="Pfam" id="PF07883">
    <property type="entry name" value="Cupin_2"/>
    <property type="match status" value="1"/>
</dbReference>